<protein>
    <submittedName>
        <fullName evidence="1">Uncharacterized protein</fullName>
    </submittedName>
</protein>
<comment type="caution">
    <text evidence="1">The sequence shown here is derived from an EMBL/GenBank/DDBJ whole genome shotgun (WGS) entry which is preliminary data.</text>
</comment>
<sequence>MRCEEVFWRRRYPVTGRQAVIQFERSFTHIFLSLDIFFHSIRGAITRSQCHCFHFLLRFVSSLTSHLAEITSPTFHPSSHHGALLTLKTLGTEGRCRTAACLELNSTQLTRLLTHSLLTSMSTTINHCPFGAACSLASVSHRPQSDIK</sequence>
<dbReference type="AlphaFoldDB" id="A0AA88NZQ9"/>
<dbReference type="Proteomes" id="UP001187343">
    <property type="component" value="Unassembled WGS sequence"/>
</dbReference>
<evidence type="ECO:0000313" key="2">
    <source>
        <dbReference type="Proteomes" id="UP001187343"/>
    </source>
</evidence>
<proteinExistence type="predicted"/>
<dbReference type="EMBL" id="JAUYZG010000023">
    <property type="protein sequence ID" value="KAK2870805.1"/>
    <property type="molecule type" value="Genomic_DNA"/>
</dbReference>
<keyword evidence="2" id="KW-1185">Reference proteome</keyword>
<accession>A0AA88NZQ9</accession>
<organism evidence="1 2">
    <name type="scientific">Cirrhinus molitorella</name>
    <name type="common">mud carp</name>
    <dbReference type="NCBI Taxonomy" id="172907"/>
    <lineage>
        <taxon>Eukaryota</taxon>
        <taxon>Metazoa</taxon>
        <taxon>Chordata</taxon>
        <taxon>Craniata</taxon>
        <taxon>Vertebrata</taxon>
        <taxon>Euteleostomi</taxon>
        <taxon>Actinopterygii</taxon>
        <taxon>Neopterygii</taxon>
        <taxon>Teleostei</taxon>
        <taxon>Ostariophysi</taxon>
        <taxon>Cypriniformes</taxon>
        <taxon>Cyprinidae</taxon>
        <taxon>Labeoninae</taxon>
        <taxon>Labeonini</taxon>
        <taxon>Cirrhinus</taxon>
    </lineage>
</organism>
<reference evidence="1" key="1">
    <citation type="submission" date="2023-08" db="EMBL/GenBank/DDBJ databases">
        <title>Chromosome-level Genome Assembly of mud carp (Cirrhinus molitorella).</title>
        <authorList>
            <person name="Liu H."/>
        </authorList>
    </citation>
    <scope>NUCLEOTIDE SEQUENCE</scope>
    <source>
        <strain evidence="1">Prfri</strain>
        <tissue evidence="1">Muscle</tissue>
    </source>
</reference>
<evidence type="ECO:0000313" key="1">
    <source>
        <dbReference type="EMBL" id="KAK2870805.1"/>
    </source>
</evidence>
<name>A0AA88NZQ9_9TELE</name>
<gene>
    <name evidence="1" type="ORF">Q8A67_023332</name>
</gene>